<dbReference type="PANTHER" id="PTHR15140">
    <property type="entry name" value="TUBULIN-SPECIFIC CHAPERONE E"/>
    <property type="match status" value="1"/>
</dbReference>
<proteinExistence type="predicted"/>
<dbReference type="PANTHER" id="PTHR15140:SF52">
    <property type="entry name" value="LATE BLIGHT RESISTANCE PROTEIN HOMOLOG R1A-4"/>
    <property type="match status" value="1"/>
</dbReference>
<name>A0A2G2VPE1_CAPBA</name>
<dbReference type="AlphaFoldDB" id="A0A2G2VPE1"/>
<reference evidence="2" key="2">
    <citation type="journal article" date="2017" name="J. Anim. Genet.">
        <title>Multiple reference genome sequences of hot pepper reveal the massive evolution of plant disease resistance genes by retroduplication.</title>
        <authorList>
            <person name="Kim S."/>
            <person name="Park J."/>
            <person name="Yeom S.-I."/>
            <person name="Kim Y.-M."/>
            <person name="Seo E."/>
            <person name="Kim K.-T."/>
            <person name="Kim M.-S."/>
            <person name="Lee J.M."/>
            <person name="Cheong K."/>
            <person name="Shin H.-S."/>
            <person name="Kim S.-B."/>
            <person name="Han K."/>
            <person name="Lee J."/>
            <person name="Park M."/>
            <person name="Lee H.-A."/>
            <person name="Lee H.-Y."/>
            <person name="Lee Y."/>
            <person name="Oh S."/>
            <person name="Lee J.H."/>
            <person name="Choi E."/>
            <person name="Choi E."/>
            <person name="Lee S.E."/>
            <person name="Jeon J."/>
            <person name="Kim H."/>
            <person name="Choi G."/>
            <person name="Song H."/>
            <person name="Lee J."/>
            <person name="Lee S.-C."/>
            <person name="Kwon J.-K."/>
            <person name="Lee H.-Y."/>
            <person name="Koo N."/>
            <person name="Hong Y."/>
            <person name="Kim R.W."/>
            <person name="Kang W.-H."/>
            <person name="Huh J.H."/>
            <person name="Kang B.-C."/>
            <person name="Yang T.-J."/>
            <person name="Lee Y.-H."/>
            <person name="Bennetzen J.L."/>
            <person name="Choi D."/>
        </authorList>
    </citation>
    <scope>NUCLEOTIDE SEQUENCE [LARGE SCALE GENOMIC DNA]</scope>
    <source>
        <strain evidence="2">cv. PBC81</strain>
    </source>
</reference>
<dbReference type="Proteomes" id="UP000224567">
    <property type="component" value="Unassembled WGS sequence"/>
</dbReference>
<accession>A0A2G2VPE1</accession>
<keyword evidence="2" id="KW-1185">Reference proteome</keyword>
<evidence type="ECO:0000313" key="1">
    <source>
        <dbReference type="EMBL" id="PHT34831.1"/>
    </source>
</evidence>
<gene>
    <name evidence="1" type="ORF">CQW23_26631</name>
</gene>
<organism evidence="1 2">
    <name type="scientific">Capsicum baccatum</name>
    <name type="common">Peruvian pepper</name>
    <dbReference type="NCBI Taxonomy" id="33114"/>
    <lineage>
        <taxon>Eukaryota</taxon>
        <taxon>Viridiplantae</taxon>
        <taxon>Streptophyta</taxon>
        <taxon>Embryophyta</taxon>
        <taxon>Tracheophyta</taxon>
        <taxon>Spermatophyta</taxon>
        <taxon>Magnoliopsida</taxon>
        <taxon>eudicotyledons</taxon>
        <taxon>Gunneridae</taxon>
        <taxon>Pentapetalae</taxon>
        <taxon>asterids</taxon>
        <taxon>lamiids</taxon>
        <taxon>Solanales</taxon>
        <taxon>Solanaceae</taxon>
        <taxon>Solanoideae</taxon>
        <taxon>Capsiceae</taxon>
        <taxon>Capsicum</taxon>
    </lineage>
</organism>
<dbReference type="EMBL" id="MLFT02000011">
    <property type="protein sequence ID" value="PHT34831.1"/>
    <property type="molecule type" value="Genomic_DNA"/>
</dbReference>
<protein>
    <submittedName>
        <fullName evidence="1">Uncharacterized protein</fullName>
    </submittedName>
</protein>
<comment type="caution">
    <text evidence="1">The sequence shown here is derived from an EMBL/GenBank/DDBJ whole genome shotgun (WGS) entry which is preliminary data.</text>
</comment>
<reference evidence="1 2" key="1">
    <citation type="journal article" date="2017" name="Genome Biol.">
        <title>New reference genome sequences of hot pepper reveal the massive evolution of plant disease-resistance genes by retroduplication.</title>
        <authorList>
            <person name="Kim S."/>
            <person name="Park J."/>
            <person name="Yeom S.I."/>
            <person name="Kim Y.M."/>
            <person name="Seo E."/>
            <person name="Kim K.T."/>
            <person name="Kim M.S."/>
            <person name="Lee J.M."/>
            <person name="Cheong K."/>
            <person name="Shin H.S."/>
            <person name="Kim S.B."/>
            <person name="Han K."/>
            <person name="Lee J."/>
            <person name="Park M."/>
            <person name="Lee H.A."/>
            <person name="Lee H.Y."/>
            <person name="Lee Y."/>
            <person name="Oh S."/>
            <person name="Lee J.H."/>
            <person name="Choi E."/>
            <person name="Choi E."/>
            <person name="Lee S.E."/>
            <person name="Jeon J."/>
            <person name="Kim H."/>
            <person name="Choi G."/>
            <person name="Song H."/>
            <person name="Lee J."/>
            <person name="Lee S.C."/>
            <person name="Kwon J.K."/>
            <person name="Lee H.Y."/>
            <person name="Koo N."/>
            <person name="Hong Y."/>
            <person name="Kim R.W."/>
            <person name="Kang W.H."/>
            <person name="Huh J.H."/>
            <person name="Kang B.C."/>
            <person name="Yang T.J."/>
            <person name="Lee Y.H."/>
            <person name="Bennetzen J.L."/>
            <person name="Choi D."/>
        </authorList>
    </citation>
    <scope>NUCLEOTIDE SEQUENCE [LARGE SCALE GENOMIC DNA]</scope>
    <source>
        <strain evidence="2">cv. PBC81</strain>
    </source>
</reference>
<evidence type="ECO:0000313" key="2">
    <source>
        <dbReference type="Proteomes" id="UP000224567"/>
    </source>
</evidence>
<sequence>MLVLHGFPLTSDSLSTIVRLPNLEEFFLIRTIFQGGEWNIGEEDTFENLKYLELEEVTLAKWELLIPDKTGGTFKSIDKLEKITNEVKLEQSPGATSPVMQTTSNPPASISTTVADSAEQLVDAHMMKEKEVQNSTDTQRRSHTLKYMDSELSTELITRLKTQILLPLYLPSGVVHVEQQVDAQQVELNLINSPISLRRLLLLFQLLSYPKVDAPALASRDISLGYVPKSSKRNRKGGGIYVTKNQPQISVWSCETVVFNDQDVDAAFGLMCNSGTFKSINE</sequence>